<reference evidence="1 2" key="2">
    <citation type="submission" date="2007-05" db="EMBL/GenBank/DDBJ databases">
        <title>Draft genome sequence of Bifidobacterium adolescentis (L2-32).</title>
        <authorList>
            <person name="Sudarsanam P."/>
            <person name="Ley R."/>
            <person name="Guruge J."/>
            <person name="Turnbaugh P.J."/>
            <person name="Mahowald M."/>
            <person name="Liep D."/>
            <person name="Gordon J."/>
        </authorList>
    </citation>
    <scope>NUCLEOTIDE SEQUENCE [LARGE SCALE GENOMIC DNA]</scope>
    <source>
        <strain evidence="1 2">L2-32</strain>
    </source>
</reference>
<sequence length="35" mass="4212">MVIVFLPQVYSMLKKPIIITSLSKTVYVWNRHHLR</sequence>
<comment type="caution">
    <text evidence="1">The sequence shown here is derived from an EMBL/GenBank/DDBJ whole genome shotgun (WGS) entry which is preliminary data.</text>
</comment>
<dbReference type="Proteomes" id="UP000003773">
    <property type="component" value="Unassembled WGS sequence"/>
</dbReference>
<organism evidence="1 2">
    <name type="scientific">Bifidobacterium adolescentis L2-32</name>
    <dbReference type="NCBI Taxonomy" id="411481"/>
    <lineage>
        <taxon>Bacteria</taxon>
        <taxon>Bacillati</taxon>
        <taxon>Actinomycetota</taxon>
        <taxon>Actinomycetes</taxon>
        <taxon>Bifidobacteriales</taxon>
        <taxon>Bifidobacteriaceae</taxon>
        <taxon>Bifidobacterium</taxon>
    </lineage>
</organism>
<protein>
    <submittedName>
        <fullName evidence="1">Uncharacterized protein</fullName>
    </submittedName>
</protein>
<dbReference type="HOGENOM" id="CLU_3363533_0_0_11"/>
<reference evidence="1 2" key="1">
    <citation type="submission" date="2007-04" db="EMBL/GenBank/DDBJ databases">
        <authorList>
            <person name="Fulton L."/>
            <person name="Clifton S."/>
            <person name="Fulton B."/>
            <person name="Xu J."/>
            <person name="Minx P."/>
            <person name="Pepin K.H."/>
            <person name="Johnson M."/>
            <person name="Thiruvilangam P."/>
            <person name="Bhonagiri V."/>
            <person name="Nash W.E."/>
            <person name="Mardis E.R."/>
            <person name="Wilson R.K."/>
        </authorList>
    </citation>
    <scope>NUCLEOTIDE SEQUENCE [LARGE SCALE GENOMIC DNA]</scope>
    <source>
        <strain evidence="1 2">L2-32</strain>
    </source>
</reference>
<evidence type="ECO:0000313" key="2">
    <source>
        <dbReference type="Proteomes" id="UP000003773"/>
    </source>
</evidence>
<name>A7A6R3_BIFAD</name>
<dbReference type="EMBL" id="AAXD02000052">
    <property type="protein sequence ID" value="EDN82496.1"/>
    <property type="molecule type" value="Genomic_DNA"/>
</dbReference>
<gene>
    <name evidence="1" type="ORF">BIFADO_01546</name>
</gene>
<dbReference type="AlphaFoldDB" id="A7A6R3"/>
<accession>A7A6R3</accession>
<evidence type="ECO:0000313" key="1">
    <source>
        <dbReference type="EMBL" id="EDN82496.1"/>
    </source>
</evidence>
<proteinExistence type="predicted"/>